<protein>
    <submittedName>
        <fullName evidence="3">C4-dicarboxylate ABC transporter permease</fullName>
    </submittedName>
</protein>
<feature type="transmembrane region" description="Helical" evidence="1">
    <location>
        <begin position="380"/>
        <end position="403"/>
    </location>
</feature>
<feature type="transmembrane region" description="Helical" evidence="1">
    <location>
        <begin position="132"/>
        <end position="154"/>
    </location>
</feature>
<dbReference type="PANTHER" id="PTHR35342">
    <property type="entry name" value="TRICARBOXYLIC TRANSPORT PROTEIN"/>
    <property type="match status" value="1"/>
</dbReference>
<evidence type="ECO:0000313" key="4">
    <source>
        <dbReference type="Proteomes" id="UP000761264"/>
    </source>
</evidence>
<keyword evidence="4" id="KW-1185">Reference proteome</keyword>
<dbReference type="RefSeq" id="WP_167222068.1">
    <property type="nucleotide sequence ID" value="NZ_JAAQPH010000003.1"/>
</dbReference>
<feature type="transmembrane region" description="Helical" evidence="1">
    <location>
        <begin position="466"/>
        <end position="490"/>
    </location>
</feature>
<organism evidence="3 4">
    <name type="scientific">Pelagibius litoralis</name>
    <dbReference type="NCBI Taxonomy" id="374515"/>
    <lineage>
        <taxon>Bacteria</taxon>
        <taxon>Pseudomonadati</taxon>
        <taxon>Pseudomonadota</taxon>
        <taxon>Alphaproteobacteria</taxon>
        <taxon>Rhodospirillales</taxon>
        <taxon>Rhodovibrionaceae</taxon>
        <taxon>Pelagibius</taxon>
    </lineage>
</organism>
<dbReference type="AlphaFoldDB" id="A0A967C3T2"/>
<sequence length="500" mass="50863">MLESLIAALSPLNLALALCGVLAGTIIGALPGLSATMAVAVLVPFTFTMDPASGLIALGAVYTGAIYGGAYAAILVNTPGTPAAIATAMDGFPMAKRGDGDLAVTLSCLASVVGGLVGALALLFLAPPLSQIALAFGPVEYFWLAIFGLSLIATLSAGHTLMGLMGGCIGLLLSTVGSAVVGGDVRYTFGQTQLLGGIPIIPAMIGLYCIPVLIDLVIRPEAHLERRSEQIAGFRLIEALGAVWRSKFNLVRSAVIGTAVGILPAAGGSVAGLVAYTEAKRTSKDSKQFGKGATDGVIASEAANSATVGGGFIPTLVLGIPGTPPDAIILGALLVQGIRTGPQLFTQQADIVYTFVIGLIIATILMLPTGLVVGRYAFRLIISVPKTALAPGIALLTVIGAYAIEANTVHVLMMVGLGLVGWLLARIGLQASPIVLGLILGPIAEAGFVQAWLIGGAQGNIPAMFFGRPISLAIIALTLLTLGWPFIVAWRARRTAAGTT</sequence>
<feature type="transmembrane region" description="Helical" evidence="1">
    <location>
        <begin position="409"/>
        <end position="427"/>
    </location>
</feature>
<evidence type="ECO:0000259" key="2">
    <source>
        <dbReference type="Pfam" id="PF01970"/>
    </source>
</evidence>
<feature type="transmembrane region" description="Helical" evidence="1">
    <location>
        <begin position="351"/>
        <end position="373"/>
    </location>
</feature>
<dbReference type="Pfam" id="PF01970">
    <property type="entry name" value="TctA"/>
    <property type="match status" value="1"/>
</dbReference>
<feature type="transmembrane region" description="Helical" evidence="1">
    <location>
        <begin position="194"/>
        <end position="218"/>
    </location>
</feature>
<accession>A0A967C3T2</accession>
<name>A0A967C3T2_9PROT</name>
<dbReference type="EMBL" id="JAAQPH010000003">
    <property type="protein sequence ID" value="NIA67974.1"/>
    <property type="molecule type" value="Genomic_DNA"/>
</dbReference>
<feature type="domain" description="DUF112" evidence="2">
    <location>
        <begin position="14"/>
        <end position="436"/>
    </location>
</feature>
<keyword evidence="1" id="KW-0472">Membrane</keyword>
<feature type="transmembrane region" description="Helical" evidence="1">
    <location>
        <begin position="434"/>
        <end position="454"/>
    </location>
</feature>
<dbReference type="Proteomes" id="UP000761264">
    <property type="component" value="Unassembled WGS sequence"/>
</dbReference>
<feature type="transmembrane region" description="Helical" evidence="1">
    <location>
        <begin position="12"/>
        <end position="43"/>
    </location>
</feature>
<reference evidence="3" key="1">
    <citation type="submission" date="2020-03" db="EMBL/GenBank/DDBJ databases">
        <title>Genome of Pelagibius litoralis DSM 21314T.</title>
        <authorList>
            <person name="Wang G."/>
        </authorList>
    </citation>
    <scope>NUCLEOTIDE SEQUENCE</scope>
    <source>
        <strain evidence="3">DSM 21314</strain>
    </source>
</reference>
<evidence type="ECO:0000256" key="1">
    <source>
        <dbReference type="SAM" id="Phobius"/>
    </source>
</evidence>
<feature type="transmembrane region" description="Helical" evidence="1">
    <location>
        <begin position="254"/>
        <end position="276"/>
    </location>
</feature>
<comment type="caution">
    <text evidence="3">The sequence shown here is derived from an EMBL/GenBank/DDBJ whole genome shotgun (WGS) entry which is preliminary data.</text>
</comment>
<feature type="transmembrane region" description="Helical" evidence="1">
    <location>
        <begin position="102"/>
        <end position="126"/>
    </location>
</feature>
<gene>
    <name evidence="3" type="ORF">HBA54_05155</name>
</gene>
<evidence type="ECO:0000313" key="3">
    <source>
        <dbReference type="EMBL" id="NIA67974.1"/>
    </source>
</evidence>
<dbReference type="PANTHER" id="PTHR35342:SF5">
    <property type="entry name" value="TRICARBOXYLIC TRANSPORT PROTEIN"/>
    <property type="match status" value="1"/>
</dbReference>
<feature type="transmembrane region" description="Helical" evidence="1">
    <location>
        <begin position="161"/>
        <end position="182"/>
    </location>
</feature>
<keyword evidence="1" id="KW-1133">Transmembrane helix</keyword>
<dbReference type="InterPro" id="IPR002823">
    <property type="entry name" value="DUF112_TM"/>
</dbReference>
<proteinExistence type="predicted"/>
<keyword evidence="1" id="KW-0812">Transmembrane</keyword>